<reference evidence="2" key="1">
    <citation type="submission" date="2016-05" db="EMBL/GenBank/DDBJ databases">
        <authorList>
            <person name="Naeem Raeece"/>
        </authorList>
    </citation>
    <scope>NUCLEOTIDE SEQUENCE [LARGE SCALE GENOMIC DNA]</scope>
</reference>
<feature type="non-terminal residue" evidence="1">
    <location>
        <position position="1"/>
    </location>
</feature>
<dbReference type="Proteomes" id="UP000078546">
    <property type="component" value="Unassembled WGS sequence"/>
</dbReference>
<dbReference type="EMBL" id="FLQV01001925">
    <property type="protein sequence ID" value="SBT00454.1"/>
    <property type="molecule type" value="Genomic_DNA"/>
</dbReference>
<evidence type="ECO:0000313" key="2">
    <source>
        <dbReference type="Proteomes" id="UP000078546"/>
    </source>
</evidence>
<protein>
    <submittedName>
        <fullName evidence="1">Uncharacterized protein</fullName>
    </submittedName>
</protein>
<accession>A0A1A8X9F0</accession>
<sequence>NIKHYYKWMLNLELVYIVKTGFMKKYNNLSECVDLYIKKKKNCAVGNKFNVPCTAIEALKSSYEGTLRYAIKNINQFPSLSLISNFSEVDCFRNNLSSSLHQDGQTTKRGAMGQY</sequence>
<evidence type="ECO:0000313" key="1">
    <source>
        <dbReference type="EMBL" id="SBT00454.1"/>
    </source>
</evidence>
<dbReference type="AlphaFoldDB" id="A0A1A8X9F0"/>
<organism evidence="1 2">
    <name type="scientific">Plasmodium ovale curtisi</name>
    <dbReference type="NCBI Taxonomy" id="864141"/>
    <lineage>
        <taxon>Eukaryota</taxon>
        <taxon>Sar</taxon>
        <taxon>Alveolata</taxon>
        <taxon>Apicomplexa</taxon>
        <taxon>Aconoidasida</taxon>
        <taxon>Haemosporida</taxon>
        <taxon>Plasmodiidae</taxon>
        <taxon>Plasmodium</taxon>
        <taxon>Plasmodium (Plasmodium)</taxon>
    </lineage>
</organism>
<name>A0A1A8X9F0_PLAOA</name>
<gene>
    <name evidence="1" type="ORF">POVCU1_060100</name>
</gene>
<proteinExistence type="predicted"/>